<evidence type="ECO:0000256" key="3">
    <source>
        <dbReference type="ARBA" id="ARBA00022676"/>
    </source>
</evidence>
<protein>
    <submittedName>
        <fullName evidence="10">PMT family glycosyltransferase, 4-amino-4-deoxy-L-arabinose transferase</fullName>
    </submittedName>
</protein>
<dbReference type="Proteomes" id="UP000034588">
    <property type="component" value="Unassembled WGS sequence"/>
</dbReference>
<feature type="transmembrane region" description="Helical" evidence="8">
    <location>
        <begin position="84"/>
        <end position="103"/>
    </location>
</feature>
<gene>
    <name evidence="10" type="ORF">UY48_C0014G0004</name>
</gene>
<dbReference type="GO" id="GO:0005886">
    <property type="term" value="C:plasma membrane"/>
    <property type="evidence" value="ECO:0007669"/>
    <property type="project" value="UniProtKB-SubCell"/>
</dbReference>
<dbReference type="Pfam" id="PF13231">
    <property type="entry name" value="PMT_2"/>
    <property type="match status" value="1"/>
</dbReference>
<dbReference type="AlphaFoldDB" id="A0A0G1Y9U4"/>
<feature type="transmembrane region" description="Helical" evidence="8">
    <location>
        <begin position="334"/>
        <end position="351"/>
    </location>
</feature>
<keyword evidence="4 10" id="KW-0808">Transferase</keyword>
<accession>A0A0G1Y9U4</accession>
<feature type="transmembrane region" description="Helical" evidence="8">
    <location>
        <begin position="200"/>
        <end position="222"/>
    </location>
</feature>
<comment type="subcellular location">
    <subcellularLocation>
        <location evidence="1">Cell membrane</location>
        <topology evidence="1">Multi-pass membrane protein</topology>
    </subcellularLocation>
</comment>
<feature type="transmembrane region" description="Helical" evidence="8">
    <location>
        <begin position="6"/>
        <end position="22"/>
    </location>
</feature>
<feature type="transmembrane region" description="Helical" evidence="8">
    <location>
        <begin position="53"/>
        <end position="72"/>
    </location>
</feature>
<dbReference type="PANTHER" id="PTHR33908">
    <property type="entry name" value="MANNOSYLTRANSFERASE YKCB-RELATED"/>
    <property type="match status" value="1"/>
</dbReference>
<evidence type="ECO:0000256" key="8">
    <source>
        <dbReference type="SAM" id="Phobius"/>
    </source>
</evidence>
<reference evidence="10 11" key="1">
    <citation type="journal article" date="2015" name="Nature">
        <title>rRNA introns, odd ribosomes, and small enigmatic genomes across a large radiation of phyla.</title>
        <authorList>
            <person name="Brown C.T."/>
            <person name="Hug L.A."/>
            <person name="Thomas B.C."/>
            <person name="Sharon I."/>
            <person name="Castelle C.J."/>
            <person name="Singh A."/>
            <person name="Wilkins M.J."/>
            <person name="Williams K.H."/>
            <person name="Banfield J.F."/>
        </authorList>
    </citation>
    <scope>NUCLEOTIDE SEQUENCE [LARGE SCALE GENOMIC DNA]</scope>
</reference>
<dbReference type="InterPro" id="IPR038731">
    <property type="entry name" value="RgtA/B/C-like"/>
</dbReference>
<keyword evidence="6 8" id="KW-1133">Transmembrane helix</keyword>
<feature type="transmembrane region" description="Helical" evidence="8">
    <location>
        <begin position="115"/>
        <end position="134"/>
    </location>
</feature>
<evidence type="ECO:0000256" key="2">
    <source>
        <dbReference type="ARBA" id="ARBA00022475"/>
    </source>
</evidence>
<keyword evidence="7 8" id="KW-0472">Membrane</keyword>
<dbReference type="GO" id="GO:0009103">
    <property type="term" value="P:lipopolysaccharide biosynthetic process"/>
    <property type="evidence" value="ECO:0007669"/>
    <property type="project" value="UniProtKB-ARBA"/>
</dbReference>
<evidence type="ECO:0000256" key="5">
    <source>
        <dbReference type="ARBA" id="ARBA00022692"/>
    </source>
</evidence>
<dbReference type="EMBL" id="LCQD01000014">
    <property type="protein sequence ID" value="KKW11667.1"/>
    <property type="molecule type" value="Genomic_DNA"/>
</dbReference>
<evidence type="ECO:0000256" key="7">
    <source>
        <dbReference type="ARBA" id="ARBA00023136"/>
    </source>
</evidence>
<organism evidence="10 11">
    <name type="scientific">Candidatus Gottesmanbacteria bacterium GW2011_GWB1_49_7</name>
    <dbReference type="NCBI Taxonomy" id="1618448"/>
    <lineage>
        <taxon>Bacteria</taxon>
        <taxon>Candidatus Gottesmaniibacteriota</taxon>
    </lineage>
</organism>
<evidence type="ECO:0000313" key="11">
    <source>
        <dbReference type="Proteomes" id="UP000034588"/>
    </source>
</evidence>
<keyword evidence="2" id="KW-1003">Cell membrane</keyword>
<name>A0A0G1Y9U4_9BACT</name>
<evidence type="ECO:0000256" key="1">
    <source>
        <dbReference type="ARBA" id="ARBA00004651"/>
    </source>
</evidence>
<feature type="domain" description="Glycosyltransferase RgtA/B/C/D-like" evidence="9">
    <location>
        <begin position="89"/>
        <end position="220"/>
    </location>
</feature>
<dbReference type="PANTHER" id="PTHR33908:SF11">
    <property type="entry name" value="MEMBRANE PROTEIN"/>
    <property type="match status" value="1"/>
</dbReference>
<feature type="transmembrane region" description="Helical" evidence="8">
    <location>
        <begin position="356"/>
        <end position="372"/>
    </location>
</feature>
<keyword evidence="5 8" id="KW-0812">Transmembrane</keyword>
<sequence>MNKRWWLFPLIVILILAAYLRLHDIAGYMTFLGDEGRDVLVVKRMIVDHKFTLLGPTASVGGFFLGPIYYYFMVPFLRAWQLDPVGPAVMVALFGIATVWLLFKVGKDFFHPWAGLFAASLYALSPLVIAYSRSSWNPNLVPFFSLLLMYFLWSAVEKKRKNAFLLAGIALGIGLQLHYLFLFLFVVSAIWLVLQRKTAPLHTSFALVLLGFVIGYAPFLVFEIRHSFPNTQSIIRFVLAGEDTGVTAGFWRTVDDVLFRSFGRLLFRLPDGSLWAKLPPWQLYAWFIGTRLTVFLSVVNLAGKRMNRAATLVLLWLAIVVIFFGFYQKGIYDYYFGIIFPLPFLLIGLLLQRAKVVGIILWIGLLVFNWQGRPFLHPPNNQLAQARRIAETALAKTDGKPFNFALITGANSDHVYRYFFEIEGNAPVTIENNQVDPDRSTVTDQLIVICELSDCKPLGHPLWEIAGFGRAEIVGTWDVPFVKIFKLVHYTGKE</sequence>
<evidence type="ECO:0000259" key="9">
    <source>
        <dbReference type="Pfam" id="PF13231"/>
    </source>
</evidence>
<evidence type="ECO:0000313" key="10">
    <source>
        <dbReference type="EMBL" id="KKW11667.1"/>
    </source>
</evidence>
<evidence type="ECO:0000256" key="6">
    <source>
        <dbReference type="ARBA" id="ARBA00022989"/>
    </source>
</evidence>
<dbReference type="GO" id="GO:0016763">
    <property type="term" value="F:pentosyltransferase activity"/>
    <property type="evidence" value="ECO:0007669"/>
    <property type="project" value="TreeGrafter"/>
</dbReference>
<dbReference type="InterPro" id="IPR050297">
    <property type="entry name" value="LipidA_mod_glycosyltrf_83"/>
</dbReference>
<feature type="transmembrane region" description="Helical" evidence="8">
    <location>
        <begin position="309"/>
        <end position="328"/>
    </location>
</feature>
<evidence type="ECO:0000256" key="4">
    <source>
        <dbReference type="ARBA" id="ARBA00022679"/>
    </source>
</evidence>
<comment type="caution">
    <text evidence="10">The sequence shown here is derived from an EMBL/GenBank/DDBJ whole genome shotgun (WGS) entry which is preliminary data.</text>
</comment>
<feature type="transmembrane region" description="Helical" evidence="8">
    <location>
        <begin position="283"/>
        <end position="302"/>
    </location>
</feature>
<proteinExistence type="predicted"/>
<feature type="transmembrane region" description="Helical" evidence="8">
    <location>
        <begin position="163"/>
        <end position="194"/>
    </location>
</feature>
<feature type="transmembrane region" description="Helical" evidence="8">
    <location>
        <begin position="140"/>
        <end position="156"/>
    </location>
</feature>
<keyword evidence="3" id="KW-0328">Glycosyltransferase</keyword>